<keyword evidence="7" id="KW-0448">Lipopolysaccharide biosynthesis</keyword>
<accession>A0A177NM80</accession>
<dbReference type="GO" id="GO:0009244">
    <property type="term" value="P:lipopolysaccharide core region biosynthetic process"/>
    <property type="evidence" value="ECO:0007669"/>
    <property type="project" value="InterPro"/>
</dbReference>
<evidence type="ECO:0000256" key="3">
    <source>
        <dbReference type="ARBA" id="ARBA00022475"/>
    </source>
</evidence>
<evidence type="ECO:0000256" key="5">
    <source>
        <dbReference type="ARBA" id="ARBA00022676"/>
    </source>
</evidence>
<dbReference type="NCBIfam" id="TIGR02193">
    <property type="entry name" value="heptsyl_trn_I"/>
    <property type="match status" value="1"/>
</dbReference>
<evidence type="ECO:0000256" key="12">
    <source>
        <dbReference type="ARBA" id="ARBA00044330"/>
    </source>
</evidence>
<comment type="pathway">
    <text evidence="2">Bacterial outer membrane biogenesis; LPS core biosynthesis.</text>
</comment>
<evidence type="ECO:0000256" key="10">
    <source>
        <dbReference type="ARBA" id="ARBA00044041"/>
    </source>
</evidence>
<dbReference type="PANTHER" id="PTHR30160">
    <property type="entry name" value="TETRAACYLDISACCHARIDE 4'-KINASE-RELATED"/>
    <property type="match status" value="1"/>
</dbReference>
<evidence type="ECO:0000256" key="1">
    <source>
        <dbReference type="ARBA" id="ARBA00004515"/>
    </source>
</evidence>
<dbReference type="GO" id="GO:0005829">
    <property type="term" value="C:cytosol"/>
    <property type="evidence" value="ECO:0007669"/>
    <property type="project" value="TreeGrafter"/>
</dbReference>
<dbReference type="CDD" id="cd03789">
    <property type="entry name" value="GT9_LPS_heptosyltransferase"/>
    <property type="match status" value="1"/>
</dbReference>
<proteinExistence type="inferred from homology"/>
<dbReference type="Gene3D" id="3.40.50.2000">
    <property type="entry name" value="Glycogen Phosphorylase B"/>
    <property type="match status" value="2"/>
</dbReference>
<dbReference type="RefSeq" id="WP_064028795.1">
    <property type="nucleotide sequence ID" value="NZ_LUUK01000172.1"/>
</dbReference>
<comment type="caution">
    <text evidence="14">The sequence shown here is derived from an EMBL/GenBank/DDBJ whole genome shotgun (WGS) entry which is preliminary data.</text>
</comment>
<comment type="subcellular location">
    <subcellularLocation>
        <location evidence="1">Cell inner membrane</location>
        <topology evidence="1">Peripheral membrane protein</topology>
        <orientation evidence="1">Cytoplasmic side</orientation>
    </subcellularLocation>
</comment>
<keyword evidence="15" id="KW-1185">Reference proteome</keyword>
<dbReference type="AlphaFoldDB" id="A0A177NM80"/>
<keyword evidence="8" id="KW-0472">Membrane</keyword>
<dbReference type="STRING" id="702114.A1355_06130"/>
<evidence type="ECO:0000256" key="11">
    <source>
        <dbReference type="ARBA" id="ARBA00044190"/>
    </source>
</evidence>
<keyword evidence="6 14" id="KW-0808">Transferase</keyword>
<dbReference type="InterPro" id="IPR002201">
    <property type="entry name" value="Glyco_trans_9"/>
</dbReference>
<dbReference type="Pfam" id="PF01075">
    <property type="entry name" value="Glyco_transf_9"/>
    <property type="match status" value="1"/>
</dbReference>
<dbReference type="InterPro" id="IPR011908">
    <property type="entry name" value="LipoPS_heptosylTferase-I"/>
</dbReference>
<evidence type="ECO:0000256" key="6">
    <source>
        <dbReference type="ARBA" id="ARBA00022679"/>
    </source>
</evidence>
<evidence type="ECO:0000256" key="4">
    <source>
        <dbReference type="ARBA" id="ARBA00022519"/>
    </source>
</evidence>
<dbReference type="Proteomes" id="UP000077628">
    <property type="component" value="Unassembled WGS sequence"/>
</dbReference>
<dbReference type="GO" id="GO:0005886">
    <property type="term" value="C:plasma membrane"/>
    <property type="evidence" value="ECO:0007669"/>
    <property type="project" value="UniProtKB-SubCell"/>
</dbReference>
<sequence>MKIAIVKLSALGDIVHAMVALQFIKAALPDSEIDWIVEAGFAGVIEHNPHVNRVLTVNLKALKSNKAAIFSEIAKVRGYAAANYDLVIDAQGLIKSALVARLLSANCVGFDRDSIREKFAAWFYRETVAFPYDANTIDRNVAVLTQPLGLDIGPDRILAKQPFLYFTPPTAELNEYFAPDQANVILVIGSTWASRNYPLEQYLRVIFGLEANMLICWGSQQEHWMAQWLAERSLARPLPKLSFNDLKAAIARCDLLIGNDTGPTHMAWGLNRPSITLFGPTPVSRVYQTAINKVLKSPSVVDPFKLNKLDFSINQIKADSVVELARSLLPARAKSQPG</sequence>
<comment type="similarity">
    <text evidence="9">Belongs to the glycosyltransferase 9 family.</text>
</comment>
<dbReference type="PANTHER" id="PTHR30160:SF19">
    <property type="entry name" value="LIPOPOLYSACCHARIDE HEPTOSYLTRANSFERASE 1"/>
    <property type="match status" value="1"/>
</dbReference>
<keyword evidence="5" id="KW-0328">Glycosyltransferase</keyword>
<evidence type="ECO:0000256" key="8">
    <source>
        <dbReference type="ARBA" id="ARBA00023136"/>
    </source>
</evidence>
<keyword evidence="4" id="KW-0997">Cell inner membrane</keyword>
<dbReference type="OrthoDB" id="9767552at2"/>
<evidence type="ECO:0000313" key="14">
    <source>
        <dbReference type="EMBL" id="OAI18140.1"/>
    </source>
</evidence>
<evidence type="ECO:0000256" key="7">
    <source>
        <dbReference type="ARBA" id="ARBA00022985"/>
    </source>
</evidence>
<keyword evidence="3" id="KW-1003">Cell membrane</keyword>
<dbReference type="EMBL" id="LUUK01000172">
    <property type="protein sequence ID" value="OAI18140.1"/>
    <property type="molecule type" value="Genomic_DNA"/>
</dbReference>
<dbReference type="EC" id="2.4.99.23" evidence="10"/>
<organism evidence="14 15">
    <name type="scientific">Methylomonas koyamae</name>
    <dbReference type="NCBI Taxonomy" id="702114"/>
    <lineage>
        <taxon>Bacteria</taxon>
        <taxon>Pseudomonadati</taxon>
        <taxon>Pseudomonadota</taxon>
        <taxon>Gammaproteobacteria</taxon>
        <taxon>Methylococcales</taxon>
        <taxon>Methylococcaceae</taxon>
        <taxon>Methylomonas</taxon>
    </lineage>
</organism>
<reference evidence="15" key="1">
    <citation type="submission" date="2016-03" db="EMBL/GenBank/DDBJ databases">
        <authorList>
            <person name="Heylen K."/>
            <person name="De Vos P."/>
            <person name="Vekeman B."/>
        </authorList>
    </citation>
    <scope>NUCLEOTIDE SEQUENCE [LARGE SCALE GENOMIC DNA]</scope>
    <source>
        <strain evidence="15">R-45383</strain>
    </source>
</reference>
<dbReference type="GO" id="GO:0008713">
    <property type="term" value="F:ADP-heptose-lipopolysaccharide heptosyltransferase activity"/>
    <property type="evidence" value="ECO:0007669"/>
    <property type="project" value="TreeGrafter"/>
</dbReference>
<evidence type="ECO:0000256" key="9">
    <source>
        <dbReference type="ARBA" id="ARBA00043995"/>
    </source>
</evidence>
<protein>
    <recommendedName>
        <fullName evidence="11">Lipopolysaccharide heptosyltransferase 1</fullName>
        <ecNumber evidence="10">2.4.99.23</ecNumber>
    </recommendedName>
    <alternativeName>
        <fullName evidence="12">ADP-heptose:lipopolysaccharide heptosyltransferase I</fullName>
    </alternativeName>
</protein>
<comment type="catalytic activity">
    <reaction evidence="13">
        <text>an alpha-Kdo-(2-&gt;4)-alpha-Kdo-(2-&gt;6)-lipid A + ADP-L-glycero-beta-D-manno-heptose = an L-alpha-D-Hep-(1-&gt;5)-[alpha-Kdo-(2-&gt;4)]-alpha-Kdo-(2-&gt;6)-lipid A + ADP + H(+)</text>
        <dbReference type="Rhea" id="RHEA:74067"/>
        <dbReference type="ChEBI" id="CHEBI:15378"/>
        <dbReference type="ChEBI" id="CHEBI:61506"/>
        <dbReference type="ChEBI" id="CHEBI:176431"/>
        <dbReference type="ChEBI" id="CHEBI:193068"/>
        <dbReference type="ChEBI" id="CHEBI:456216"/>
        <dbReference type="EC" id="2.4.99.23"/>
    </reaction>
</comment>
<name>A0A177NM80_9GAMM</name>
<gene>
    <name evidence="14" type="ORF">A1355_06130</name>
</gene>
<dbReference type="SUPFAM" id="SSF53756">
    <property type="entry name" value="UDP-Glycosyltransferase/glycogen phosphorylase"/>
    <property type="match status" value="1"/>
</dbReference>
<evidence type="ECO:0000313" key="15">
    <source>
        <dbReference type="Proteomes" id="UP000077628"/>
    </source>
</evidence>
<evidence type="ECO:0000256" key="2">
    <source>
        <dbReference type="ARBA" id="ARBA00004713"/>
    </source>
</evidence>
<evidence type="ECO:0000256" key="13">
    <source>
        <dbReference type="ARBA" id="ARBA00049201"/>
    </source>
</evidence>
<dbReference type="InterPro" id="IPR051199">
    <property type="entry name" value="LPS_LOS_Heptosyltrfase"/>
</dbReference>